<keyword evidence="2" id="KW-1185">Reference proteome</keyword>
<organism evidence="1 2">
    <name type="scientific">Psychrobacter pasteurii</name>
    <dbReference type="NCBI Taxonomy" id="1945520"/>
    <lineage>
        <taxon>Bacteria</taxon>
        <taxon>Pseudomonadati</taxon>
        <taxon>Pseudomonadota</taxon>
        <taxon>Gammaproteobacteria</taxon>
        <taxon>Moraxellales</taxon>
        <taxon>Moraxellaceae</taxon>
        <taxon>Psychrobacter</taxon>
    </lineage>
</organism>
<reference evidence="2" key="1">
    <citation type="submission" date="2017-02" db="EMBL/GenBank/DDBJ databases">
        <authorList>
            <person name="Mornico D."/>
        </authorList>
    </citation>
    <scope>NUCLEOTIDE SEQUENCE [LARGE SCALE GENOMIC DNA]</scope>
</reference>
<dbReference type="STRING" id="1945520.A1019T_01150"/>
<dbReference type="AlphaFoldDB" id="A0A1R4EFK4"/>
<sequence length="142" mass="16280">MAVENLVDSFYQLLVSSTELEFKKVRHLQKCEPPTSEKTLDDVTSTDDRRTVKAVVDFTEDSEIEFEFVLDPTDEQHLLIQSAYEDNTELNWQYKLVKATGLSRQFKGMVSKLTPNTDDNKKKVRMTGTITITSDPTKILTE</sequence>
<proteinExistence type="predicted"/>
<gene>
    <name evidence="1" type="ORF">A1019T_01150</name>
</gene>
<dbReference type="RefSeq" id="WP_077448579.1">
    <property type="nucleotide sequence ID" value="NZ_FUGD01000075.1"/>
</dbReference>
<name>A0A1R4EFK4_9GAMM</name>
<evidence type="ECO:0000313" key="2">
    <source>
        <dbReference type="Proteomes" id="UP000188169"/>
    </source>
</evidence>
<accession>A0A1R4EFK4</accession>
<dbReference type="Gene3D" id="4.10.410.40">
    <property type="match status" value="1"/>
</dbReference>
<evidence type="ECO:0000313" key="1">
    <source>
        <dbReference type="EMBL" id="SJM37179.1"/>
    </source>
</evidence>
<protein>
    <submittedName>
        <fullName evidence="1">Uncharacterized protein</fullName>
    </submittedName>
</protein>
<dbReference type="EMBL" id="FUGD01000075">
    <property type="protein sequence ID" value="SJM37179.1"/>
    <property type="molecule type" value="Genomic_DNA"/>
</dbReference>
<dbReference type="Proteomes" id="UP000188169">
    <property type="component" value="Unassembled WGS sequence"/>
</dbReference>